<dbReference type="Proteomes" id="UP001549313">
    <property type="component" value="Unassembled WGS sequence"/>
</dbReference>
<evidence type="ECO:0000313" key="2">
    <source>
        <dbReference type="Proteomes" id="UP001549313"/>
    </source>
</evidence>
<dbReference type="RefSeq" id="WP_354089631.1">
    <property type="nucleotide sequence ID" value="NZ_JBEPTF010000003.1"/>
</dbReference>
<comment type="caution">
    <text evidence="1">The sequence shown here is derived from an EMBL/GenBank/DDBJ whole genome shotgun (WGS) entry which is preliminary data.</text>
</comment>
<evidence type="ECO:0008006" key="3">
    <source>
        <dbReference type="Google" id="ProtNLM"/>
    </source>
</evidence>
<dbReference type="EMBL" id="JBEPTF010000003">
    <property type="protein sequence ID" value="MET4684679.1"/>
    <property type="molecule type" value="Genomic_DNA"/>
</dbReference>
<protein>
    <recommendedName>
        <fullName evidence="3">Antitoxin</fullName>
    </recommendedName>
</protein>
<organism evidence="1 2">
    <name type="scientific">Brevundimonas faecalis</name>
    <dbReference type="NCBI Taxonomy" id="947378"/>
    <lineage>
        <taxon>Bacteria</taxon>
        <taxon>Pseudomonadati</taxon>
        <taxon>Pseudomonadota</taxon>
        <taxon>Alphaproteobacteria</taxon>
        <taxon>Caulobacterales</taxon>
        <taxon>Caulobacteraceae</taxon>
        <taxon>Brevundimonas</taxon>
    </lineage>
</organism>
<name>A0ABV2RDL7_9CAUL</name>
<accession>A0ABV2RDL7</accession>
<sequence>MADGFDIHLNEEQAQRLKAAAEAAGVDPAAYALDVLEQALEISAVRGVREYPAKWAAEDEARWAEYERTGEFITLEEFLQPFEALFAGPKSKA</sequence>
<evidence type="ECO:0000313" key="1">
    <source>
        <dbReference type="EMBL" id="MET4684679.1"/>
    </source>
</evidence>
<gene>
    <name evidence="1" type="ORF">ABIE19_002616</name>
</gene>
<keyword evidence="2" id="KW-1185">Reference proteome</keyword>
<proteinExistence type="predicted"/>
<reference evidence="1 2" key="1">
    <citation type="submission" date="2024-06" db="EMBL/GenBank/DDBJ databases">
        <title>Sorghum-associated microbial communities from plants grown in Nebraska, USA.</title>
        <authorList>
            <person name="Schachtman D."/>
        </authorList>
    </citation>
    <scope>NUCLEOTIDE SEQUENCE [LARGE SCALE GENOMIC DNA]</scope>
    <source>
        <strain evidence="1 2">2814</strain>
    </source>
</reference>